<evidence type="ECO:0000313" key="7">
    <source>
        <dbReference type="Proteomes" id="UP001497497"/>
    </source>
</evidence>
<dbReference type="PANTHER" id="PTHR10903:SF184">
    <property type="entry name" value="GTP-BINDING PROTEIN A"/>
    <property type="match status" value="1"/>
</dbReference>
<dbReference type="SUPFAM" id="SSF52540">
    <property type="entry name" value="P-loop containing nucleoside triphosphate hydrolases"/>
    <property type="match status" value="1"/>
</dbReference>
<dbReference type="EMBL" id="CAXITT010000797">
    <property type="protein sequence ID" value="CAL1546313.1"/>
    <property type="molecule type" value="Genomic_DNA"/>
</dbReference>
<dbReference type="Proteomes" id="UP001497497">
    <property type="component" value="Unassembled WGS sequence"/>
</dbReference>
<sequence>MNEATDETVKVEKKPSSNEKRTTLLLVGRAGNGKSSVGNSLLRLHDDSQKFAPRGPSEETRLKSEIAYDDQLFVVDCSGIGDTGSDMPSDMSSTVLSAFDALIINNNVSDKKPNHLQRCGFDALIFVLKYGVRFTKQEKDAVEMVKSVFGDDVFRLWGILVFSYGDNFKTDIRDIDKSFDNWCREQRGEIKTLFEEVRYRCVLFDNKTKDKDKLERQRCKLTELILTLNKQEKPDSILKKYFPEDFTNIRAKHFNERCNRLDNETQQLLTILKRNAKSGNNKATSHLQHKLKNEWINLKREIKEEMEYFTLGENAKKDKSTQYDTKDKSTQYDTKEVESTQYDTKEVESTQHDTKEDKSTQYDTKEVESTQYDTKDKSTQYDTKEVESTQYDTKEDKS</sequence>
<evidence type="ECO:0000313" key="6">
    <source>
        <dbReference type="EMBL" id="CAL1546313.1"/>
    </source>
</evidence>
<name>A0AAV2IGW1_LYMST</name>
<reference evidence="6 7" key="1">
    <citation type="submission" date="2024-04" db="EMBL/GenBank/DDBJ databases">
        <authorList>
            <consortium name="Genoscope - CEA"/>
            <person name="William W."/>
        </authorList>
    </citation>
    <scope>NUCLEOTIDE SEQUENCE [LARGE SCALE GENOMIC DNA]</scope>
</reference>
<feature type="region of interest" description="Disordered" evidence="4">
    <location>
        <begin position="317"/>
        <end position="398"/>
    </location>
</feature>
<dbReference type="GO" id="GO:0005525">
    <property type="term" value="F:GTP binding"/>
    <property type="evidence" value="ECO:0007669"/>
    <property type="project" value="UniProtKB-KW"/>
</dbReference>
<evidence type="ECO:0000256" key="4">
    <source>
        <dbReference type="SAM" id="MobiDB-lite"/>
    </source>
</evidence>
<dbReference type="InterPro" id="IPR027417">
    <property type="entry name" value="P-loop_NTPase"/>
</dbReference>
<evidence type="ECO:0000256" key="3">
    <source>
        <dbReference type="ARBA" id="ARBA00023134"/>
    </source>
</evidence>
<dbReference type="PANTHER" id="PTHR10903">
    <property type="entry name" value="GTPASE, IMAP FAMILY MEMBER-RELATED"/>
    <property type="match status" value="1"/>
</dbReference>
<evidence type="ECO:0000256" key="2">
    <source>
        <dbReference type="ARBA" id="ARBA00022741"/>
    </source>
</evidence>
<proteinExistence type="inferred from homology"/>
<gene>
    <name evidence="6" type="ORF">GSLYS_00019690001</name>
</gene>
<dbReference type="InterPro" id="IPR045058">
    <property type="entry name" value="GIMA/IAN/Toc"/>
</dbReference>
<protein>
    <recommendedName>
        <fullName evidence="5">AIG1-type G domain-containing protein</fullName>
    </recommendedName>
</protein>
<dbReference type="AlphaFoldDB" id="A0AAV2IGW1"/>
<comment type="caution">
    <text evidence="6">The sequence shown here is derived from an EMBL/GenBank/DDBJ whole genome shotgun (WGS) entry which is preliminary data.</text>
</comment>
<dbReference type="Pfam" id="PF04548">
    <property type="entry name" value="AIG1"/>
    <property type="match status" value="1"/>
</dbReference>
<evidence type="ECO:0000259" key="5">
    <source>
        <dbReference type="PROSITE" id="PS51720"/>
    </source>
</evidence>
<feature type="domain" description="AIG1-type G" evidence="5">
    <location>
        <begin position="19"/>
        <end position="246"/>
    </location>
</feature>
<keyword evidence="7" id="KW-1185">Reference proteome</keyword>
<dbReference type="PROSITE" id="PS51720">
    <property type="entry name" value="G_AIG1"/>
    <property type="match status" value="1"/>
</dbReference>
<keyword evidence="3" id="KW-0342">GTP-binding</keyword>
<dbReference type="InterPro" id="IPR006703">
    <property type="entry name" value="G_AIG1"/>
</dbReference>
<organism evidence="6 7">
    <name type="scientific">Lymnaea stagnalis</name>
    <name type="common">Great pond snail</name>
    <name type="synonym">Helix stagnalis</name>
    <dbReference type="NCBI Taxonomy" id="6523"/>
    <lineage>
        <taxon>Eukaryota</taxon>
        <taxon>Metazoa</taxon>
        <taxon>Spiralia</taxon>
        <taxon>Lophotrochozoa</taxon>
        <taxon>Mollusca</taxon>
        <taxon>Gastropoda</taxon>
        <taxon>Heterobranchia</taxon>
        <taxon>Euthyneura</taxon>
        <taxon>Panpulmonata</taxon>
        <taxon>Hygrophila</taxon>
        <taxon>Lymnaeoidea</taxon>
        <taxon>Lymnaeidae</taxon>
        <taxon>Lymnaea</taxon>
    </lineage>
</organism>
<feature type="non-terminal residue" evidence="6">
    <location>
        <position position="398"/>
    </location>
</feature>
<evidence type="ECO:0000256" key="1">
    <source>
        <dbReference type="ARBA" id="ARBA00008535"/>
    </source>
</evidence>
<comment type="similarity">
    <text evidence="1">Belongs to the TRAFAC class TrmE-Era-EngA-EngB-Septin-like GTPase superfamily. AIG1/Toc34/Toc159-like paraseptin GTPase family. IAN subfamily.</text>
</comment>
<keyword evidence="2" id="KW-0547">Nucleotide-binding</keyword>
<feature type="compositionally biased region" description="Basic and acidic residues" evidence="4">
    <location>
        <begin position="7"/>
        <end position="20"/>
    </location>
</feature>
<dbReference type="Gene3D" id="3.40.50.300">
    <property type="entry name" value="P-loop containing nucleotide triphosphate hydrolases"/>
    <property type="match status" value="1"/>
</dbReference>
<feature type="region of interest" description="Disordered" evidence="4">
    <location>
        <begin position="1"/>
        <end position="20"/>
    </location>
</feature>
<accession>A0AAV2IGW1</accession>